<dbReference type="AlphaFoldDB" id="A0A9E7SCI2"/>
<keyword evidence="1" id="KW-0812">Transmembrane</keyword>
<sequence length="81" mass="9792">MSAFTTILIIFLLLMNIFLIILYLSERRSSYYVAYDEETRSTLKRRVTHLKEELESELVDFDIEEWERALEESLEEEIKNL</sequence>
<reference evidence="2 3" key="1">
    <citation type="submission" date="2021-08" db="EMBL/GenBank/DDBJ databases">
        <title>Thermococcus onnuriiensis IOH2.</title>
        <authorList>
            <person name="Park Y.-J."/>
        </authorList>
    </citation>
    <scope>NUCLEOTIDE SEQUENCE [LARGE SCALE GENOMIC DNA]</scope>
    <source>
        <strain evidence="2 3">IOH2</strain>
    </source>
</reference>
<feature type="transmembrane region" description="Helical" evidence="1">
    <location>
        <begin position="6"/>
        <end position="24"/>
    </location>
</feature>
<evidence type="ECO:0000256" key="1">
    <source>
        <dbReference type="SAM" id="Phobius"/>
    </source>
</evidence>
<keyword evidence="3" id="KW-1185">Reference proteome</keyword>
<dbReference type="RefSeq" id="WP_167887430.1">
    <property type="nucleotide sequence ID" value="NZ_CP080572.1"/>
</dbReference>
<dbReference type="Proteomes" id="UP001056425">
    <property type="component" value="Chromosome"/>
</dbReference>
<keyword evidence="1" id="KW-1133">Transmembrane helix</keyword>
<evidence type="ECO:0000313" key="3">
    <source>
        <dbReference type="Proteomes" id="UP001056425"/>
    </source>
</evidence>
<dbReference type="GeneID" id="72777989"/>
<dbReference type="EMBL" id="CP080572">
    <property type="protein sequence ID" value="USG99202.1"/>
    <property type="molecule type" value="Genomic_DNA"/>
</dbReference>
<keyword evidence="1" id="KW-0472">Membrane</keyword>
<gene>
    <name evidence="2" type="ORF">K1720_06540</name>
</gene>
<evidence type="ECO:0000313" key="2">
    <source>
        <dbReference type="EMBL" id="USG99202.1"/>
    </source>
</evidence>
<dbReference type="KEGG" id="thei:K1720_06540"/>
<accession>A0A9E7SCI2</accession>
<organism evidence="2 3">
    <name type="scientific">Thermococcus argininiproducens</name>
    <dbReference type="NCBI Taxonomy" id="2866384"/>
    <lineage>
        <taxon>Archaea</taxon>
        <taxon>Methanobacteriati</taxon>
        <taxon>Methanobacteriota</taxon>
        <taxon>Thermococci</taxon>
        <taxon>Thermococcales</taxon>
        <taxon>Thermococcaceae</taxon>
        <taxon>Thermococcus</taxon>
    </lineage>
</organism>
<name>A0A9E7SCI2_9EURY</name>
<proteinExistence type="predicted"/>
<protein>
    <submittedName>
        <fullName evidence="2">Uncharacterized protein</fullName>
    </submittedName>
</protein>